<evidence type="ECO:0000256" key="4">
    <source>
        <dbReference type="ARBA" id="ARBA00022679"/>
    </source>
</evidence>
<feature type="binding site" evidence="6">
    <location>
        <position position="78"/>
    </location>
    <ligand>
        <name>S-adenosyl-L-methionine</name>
        <dbReference type="ChEBI" id="CHEBI:59789"/>
    </ligand>
</feature>
<sequence length="206" mass="23187">MLKKLDSLLNSAGIELPDQQKLQLIGYVELLHKWNKAYNLTSVRDPIQMLVRHILDSIVVNPYLQGQRFIDVGTGPGLPGIPLAIVRPNAHFTLLDSLGKRVRFLRQVQHELGLSNIEPVQSRVEDFVAEPPFDGVISRAFASLQDMLSWCHHLPAKPEGRFYALKGVRPDDELLTLPEGIILESVVRLQVPELDGERHLVILKSN</sequence>
<dbReference type="InterPro" id="IPR003682">
    <property type="entry name" value="rRNA_ssu_MeTfrase_G"/>
</dbReference>
<dbReference type="AlphaFoldDB" id="A0A0H5M0T3"/>
<dbReference type="Pfam" id="PF02527">
    <property type="entry name" value="GidB"/>
    <property type="match status" value="1"/>
</dbReference>
<name>A0A0H5M0T3_YERIN</name>
<dbReference type="HAMAP" id="MF_00074">
    <property type="entry name" value="16SrRNA_methyltr_G"/>
    <property type="match status" value="1"/>
</dbReference>
<reference evidence="8" key="1">
    <citation type="submission" date="2015-03" db="EMBL/GenBank/DDBJ databases">
        <authorList>
            <consortium name="Pathogen Informatics"/>
        </authorList>
    </citation>
    <scope>NUCLEOTIDE SEQUENCE [LARGE SCALE GENOMIC DNA]</scope>
    <source>
        <strain evidence="8">R148</strain>
    </source>
</reference>
<dbReference type="FunFam" id="3.40.50.150:FF:000032">
    <property type="entry name" value="Ribosomal RNA small subunit methyltransferase G"/>
    <property type="match status" value="1"/>
</dbReference>
<dbReference type="GO" id="GO:0070043">
    <property type="term" value="F:rRNA (guanine-N7-)-methyltransferase activity"/>
    <property type="evidence" value="ECO:0007669"/>
    <property type="project" value="UniProtKB-UniRule"/>
</dbReference>
<evidence type="ECO:0000256" key="1">
    <source>
        <dbReference type="ARBA" id="ARBA00022490"/>
    </source>
</evidence>
<evidence type="ECO:0000313" key="7">
    <source>
        <dbReference type="EMBL" id="CRY57038.1"/>
    </source>
</evidence>
<keyword evidence="4 6" id="KW-0808">Transferase</keyword>
<protein>
    <recommendedName>
        <fullName evidence="6">Ribosomal RNA small subunit methyltransferase G</fullName>
        <ecNumber evidence="6">2.1.1.170</ecNumber>
    </recommendedName>
    <alternativeName>
        <fullName evidence="6">16S rRNA 7-methylguanosine methyltransferase</fullName>
        <shortName evidence="6">16S rRNA m7G methyltransferase</shortName>
    </alternativeName>
</protein>
<accession>A0A0H5M0T3</accession>
<dbReference type="EMBL" id="CWJI01000020">
    <property type="protein sequence ID" value="CRY57038.1"/>
    <property type="molecule type" value="Genomic_DNA"/>
</dbReference>
<dbReference type="NCBIfam" id="TIGR00138">
    <property type="entry name" value="rsmG_gidB"/>
    <property type="match status" value="1"/>
</dbReference>
<dbReference type="RefSeq" id="WP_019212624.1">
    <property type="nucleotide sequence ID" value="NZ_CWJI01000020.1"/>
</dbReference>
<dbReference type="SUPFAM" id="SSF53335">
    <property type="entry name" value="S-adenosyl-L-methionine-dependent methyltransferases"/>
    <property type="match status" value="1"/>
</dbReference>
<comment type="catalytic activity">
    <reaction evidence="6">
        <text>guanosine(527) in 16S rRNA + S-adenosyl-L-methionine = N(7)-methylguanosine(527) in 16S rRNA + S-adenosyl-L-homocysteine</text>
        <dbReference type="Rhea" id="RHEA:42732"/>
        <dbReference type="Rhea" id="RHEA-COMP:10209"/>
        <dbReference type="Rhea" id="RHEA-COMP:10210"/>
        <dbReference type="ChEBI" id="CHEBI:57856"/>
        <dbReference type="ChEBI" id="CHEBI:59789"/>
        <dbReference type="ChEBI" id="CHEBI:74269"/>
        <dbReference type="ChEBI" id="CHEBI:74480"/>
        <dbReference type="EC" id="2.1.1.170"/>
    </reaction>
</comment>
<dbReference type="InterPro" id="IPR029063">
    <property type="entry name" value="SAM-dependent_MTases_sf"/>
</dbReference>
<dbReference type="PANTHER" id="PTHR31760:SF0">
    <property type="entry name" value="S-ADENOSYL-L-METHIONINE-DEPENDENT METHYLTRANSFERASES SUPERFAMILY PROTEIN"/>
    <property type="match status" value="1"/>
</dbReference>
<comment type="subcellular location">
    <subcellularLocation>
        <location evidence="6">Cytoplasm</location>
    </subcellularLocation>
</comment>
<evidence type="ECO:0000256" key="6">
    <source>
        <dbReference type="HAMAP-Rule" id="MF_00074"/>
    </source>
</evidence>
<dbReference type="CDD" id="cd02440">
    <property type="entry name" value="AdoMet_MTases"/>
    <property type="match status" value="1"/>
</dbReference>
<feature type="binding site" evidence="6">
    <location>
        <begin position="124"/>
        <end position="125"/>
    </location>
    <ligand>
        <name>S-adenosyl-L-methionine</name>
        <dbReference type="ChEBI" id="CHEBI:59789"/>
    </ligand>
</feature>
<dbReference type="PIRSF" id="PIRSF003078">
    <property type="entry name" value="GidB"/>
    <property type="match status" value="1"/>
</dbReference>
<comment type="similarity">
    <text evidence="6">Belongs to the methyltransferase superfamily. RNA methyltransferase RsmG family.</text>
</comment>
<dbReference type="Gene3D" id="3.40.50.150">
    <property type="entry name" value="Vaccinia Virus protein VP39"/>
    <property type="match status" value="1"/>
</dbReference>
<proteinExistence type="inferred from homology"/>
<dbReference type="GO" id="GO:0005829">
    <property type="term" value="C:cytosol"/>
    <property type="evidence" value="ECO:0007669"/>
    <property type="project" value="TreeGrafter"/>
</dbReference>
<dbReference type="PANTHER" id="PTHR31760">
    <property type="entry name" value="S-ADENOSYL-L-METHIONINE-DEPENDENT METHYLTRANSFERASES SUPERFAMILY PROTEIN"/>
    <property type="match status" value="1"/>
</dbReference>
<dbReference type="EC" id="2.1.1.170" evidence="6"/>
<comment type="caution">
    <text evidence="6">Lacks conserved residue(s) required for the propagation of feature annotation.</text>
</comment>
<organism evidence="7 8">
    <name type="scientific">Yersinia intermedia</name>
    <dbReference type="NCBI Taxonomy" id="631"/>
    <lineage>
        <taxon>Bacteria</taxon>
        <taxon>Pseudomonadati</taxon>
        <taxon>Pseudomonadota</taxon>
        <taxon>Gammaproteobacteria</taxon>
        <taxon>Enterobacterales</taxon>
        <taxon>Yersiniaceae</taxon>
        <taxon>Yersinia</taxon>
    </lineage>
</organism>
<keyword evidence="2 6" id="KW-0698">rRNA processing</keyword>
<dbReference type="GeneID" id="61817261"/>
<keyword evidence="1 6" id="KW-0963">Cytoplasm</keyword>
<evidence type="ECO:0000313" key="8">
    <source>
        <dbReference type="Proteomes" id="UP000043316"/>
    </source>
</evidence>
<feature type="binding site" evidence="6">
    <location>
        <position position="73"/>
    </location>
    <ligand>
        <name>S-adenosyl-L-methionine</name>
        <dbReference type="ChEBI" id="CHEBI:59789"/>
    </ligand>
</feature>
<evidence type="ECO:0000256" key="2">
    <source>
        <dbReference type="ARBA" id="ARBA00022552"/>
    </source>
</evidence>
<comment type="function">
    <text evidence="6">Specifically methylates the N7 position of guanine in position 527 of 16S rRNA.</text>
</comment>
<evidence type="ECO:0000256" key="3">
    <source>
        <dbReference type="ARBA" id="ARBA00022603"/>
    </source>
</evidence>
<feature type="binding site" evidence="6">
    <location>
        <position position="139"/>
    </location>
    <ligand>
        <name>S-adenosyl-L-methionine</name>
        <dbReference type="ChEBI" id="CHEBI:59789"/>
    </ligand>
</feature>
<keyword evidence="3 6" id="KW-0489">Methyltransferase</keyword>
<gene>
    <name evidence="7" type="primary">gidB</name>
    <name evidence="6" type="synonym">rsmG</name>
    <name evidence="7" type="ORF">ERS008476_04085</name>
</gene>
<dbReference type="Proteomes" id="UP000043316">
    <property type="component" value="Unassembled WGS sequence"/>
</dbReference>
<keyword evidence="5 6" id="KW-0949">S-adenosyl-L-methionine</keyword>
<evidence type="ECO:0000256" key="5">
    <source>
        <dbReference type="ARBA" id="ARBA00022691"/>
    </source>
</evidence>